<dbReference type="EMBL" id="LWDE02002197">
    <property type="protein sequence ID" value="KAE8238264.1"/>
    <property type="molecule type" value="Genomic_DNA"/>
</dbReference>
<accession>A0A8X7MJ89</accession>
<gene>
    <name evidence="2" type="ORF">A4X06_0g8907</name>
</gene>
<feature type="compositionally biased region" description="Acidic residues" evidence="1">
    <location>
        <begin position="227"/>
        <end position="240"/>
    </location>
</feature>
<evidence type="ECO:0000313" key="3">
    <source>
        <dbReference type="Proteomes" id="UP000077684"/>
    </source>
</evidence>
<dbReference type="Proteomes" id="UP000077684">
    <property type="component" value="Unassembled WGS sequence"/>
</dbReference>
<keyword evidence="3" id="KW-1185">Reference proteome</keyword>
<feature type="compositionally biased region" description="Basic and acidic residues" evidence="1">
    <location>
        <begin position="171"/>
        <end position="182"/>
    </location>
</feature>
<reference evidence="2" key="2">
    <citation type="journal article" date="2019" name="IMA Fungus">
        <title>Genome sequencing and comparison of five Tilletia species to identify candidate genes for the detection of regulated species infecting wheat.</title>
        <authorList>
            <person name="Nguyen H.D.T."/>
            <person name="Sultana T."/>
            <person name="Kesanakurti P."/>
            <person name="Hambleton S."/>
        </authorList>
    </citation>
    <scope>NUCLEOTIDE SEQUENCE</scope>
    <source>
        <strain evidence="2">DAOMC 236426</strain>
    </source>
</reference>
<feature type="compositionally biased region" description="Polar residues" evidence="1">
    <location>
        <begin position="136"/>
        <end position="147"/>
    </location>
</feature>
<protein>
    <submittedName>
        <fullName evidence="2">Uncharacterized protein</fullName>
    </submittedName>
</protein>
<name>A0A8X7MJ89_9BASI</name>
<sequence>MRAVEQELGLFEVMGRFFFEGLGSMQMGEAIEALKLFNPAETVAWKRFLDRQGEAIDTGDTSLYDFTCLSSCDNEAIKLAFQAFSRAPDKATFDQELIKLRKPPVSSAPHHPLASRSNPTLYLPGISDPLTAPGCPTSTSNLLSLPKNNELDENGLHPRRSGRTRSPNARYADKSYSLDHSHYKGQHAAQESEDGDEEEEDHDGTDLTFRIRNTSAHGPQPGKPDSGNDDFDNAFSEEDEVNRSSDLRGKRKAGSATRQQNASSKKLKASSAEERVFDQARGRPRTIVPLTSTPPPKGRVPPATADADEDVEPLEDDEDEGGDGVGTLETITIRQAAKDRWAPLKSGAKEWRHEYLNKVHSQTVLYYFDSCHGSKRTGTGNSPGSVGAAASREALPRWASAICLRTFVQSHRYHTVTCARLLVTLPFAHRPQKKTT</sequence>
<feature type="compositionally biased region" description="Basic and acidic residues" evidence="1">
    <location>
        <begin position="271"/>
        <end position="281"/>
    </location>
</feature>
<organism evidence="2 3">
    <name type="scientific">Tilletia controversa</name>
    <name type="common">dwarf bunt fungus</name>
    <dbReference type="NCBI Taxonomy" id="13291"/>
    <lineage>
        <taxon>Eukaryota</taxon>
        <taxon>Fungi</taxon>
        <taxon>Dikarya</taxon>
        <taxon>Basidiomycota</taxon>
        <taxon>Ustilaginomycotina</taxon>
        <taxon>Exobasidiomycetes</taxon>
        <taxon>Tilletiales</taxon>
        <taxon>Tilletiaceae</taxon>
        <taxon>Tilletia</taxon>
    </lineage>
</organism>
<feature type="compositionally biased region" description="Acidic residues" evidence="1">
    <location>
        <begin position="306"/>
        <end position="322"/>
    </location>
</feature>
<reference evidence="2" key="1">
    <citation type="submission" date="2016-04" db="EMBL/GenBank/DDBJ databases">
        <authorList>
            <person name="Nguyen H.D."/>
            <person name="Samba Siva P."/>
            <person name="Cullis J."/>
            <person name="Levesque C.A."/>
            <person name="Hambleton S."/>
        </authorList>
    </citation>
    <scope>NUCLEOTIDE SEQUENCE</scope>
    <source>
        <strain evidence="2">DAOMC 236426</strain>
    </source>
</reference>
<evidence type="ECO:0000256" key="1">
    <source>
        <dbReference type="SAM" id="MobiDB-lite"/>
    </source>
</evidence>
<evidence type="ECO:0000313" key="2">
    <source>
        <dbReference type="EMBL" id="KAE8238264.1"/>
    </source>
</evidence>
<comment type="caution">
    <text evidence="2">The sequence shown here is derived from an EMBL/GenBank/DDBJ whole genome shotgun (WGS) entry which is preliminary data.</text>
</comment>
<feature type="region of interest" description="Disordered" evidence="1">
    <location>
        <begin position="132"/>
        <end position="325"/>
    </location>
</feature>
<proteinExistence type="predicted"/>
<dbReference type="AlphaFoldDB" id="A0A8X7MJ89"/>
<feature type="compositionally biased region" description="Acidic residues" evidence="1">
    <location>
        <begin position="191"/>
        <end position="203"/>
    </location>
</feature>